<dbReference type="PANTHER" id="PTHR47520:SF4">
    <property type="entry name" value="CX DOMAIN-CONTAINING PROTEIN"/>
    <property type="match status" value="1"/>
</dbReference>
<dbReference type="EMBL" id="WUAV01000005">
    <property type="protein sequence ID" value="KAF1750263.1"/>
    <property type="molecule type" value="Genomic_DNA"/>
</dbReference>
<keyword evidence="2" id="KW-0732">Signal</keyword>
<organism evidence="4 5">
    <name type="scientific">Caenorhabditis remanei</name>
    <name type="common">Caenorhabditis vulgaris</name>
    <dbReference type="NCBI Taxonomy" id="31234"/>
    <lineage>
        <taxon>Eukaryota</taxon>
        <taxon>Metazoa</taxon>
        <taxon>Ecdysozoa</taxon>
        <taxon>Nematoda</taxon>
        <taxon>Chromadorea</taxon>
        <taxon>Rhabditida</taxon>
        <taxon>Rhabditina</taxon>
        <taxon>Rhabditomorpha</taxon>
        <taxon>Rhabditoidea</taxon>
        <taxon>Rhabditidae</taxon>
        <taxon>Peloderinae</taxon>
        <taxon>Caenorhabditis</taxon>
    </lineage>
</organism>
<feature type="transmembrane region" description="Helical" evidence="1">
    <location>
        <begin position="141"/>
        <end position="158"/>
    </location>
</feature>
<feature type="domain" description="CX" evidence="3">
    <location>
        <begin position="78"/>
        <end position="136"/>
    </location>
</feature>
<evidence type="ECO:0000256" key="2">
    <source>
        <dbReference type="SAM" id="SignalP"/>
    </source>
</evidence>
<gene>
    <name evidence="4" type="ORF">GCK72_016810</name>
</gene>
<comment type="caution">
    <text evidence="4">The sequence shown here is derived from an EMBL/GenBank/DDBJ whole genome shotgun (WGS) entry which is preliminary data.</text>
</comment>
<reference evidence="4 5" key="1">
    <citation type="submission" date="2019-12" db="EMBL/GenBank/DDBJ databases">
        <title>Chromosome-level assembly of the Caenorhabditis remanei genome.</title>
        <authorList>
            <person name="Teterina A.A."/>
            <person name="Willis J.H."/>
            <person name="Phillips P.C."/>
        </authorList>
    </citation>
    <scope>NUCLEOTIDE SEQUENCE [LARGE SCALE GENOMIC DNA]</scope>
    <source>
        <strain evidence="4 5">PX506</strain>
        <tissue evidence="4">Whole organism</tissue>
    </source>
</reference>
<accession>A0A6A5G636</accession>
<evidence type="ECO:0000313" key="5">
    <source>
        <dbReference type="Proteomes" id="UP000483820"/>
    </source>
</evidence>
<evidence type="ECO:0000259" key="3">
    <source>
        <dbReference type="Pfam" id="PF01705"/>
    </source>
</evidence>
<dbReference type="GeneID" id="9819047"/>
<feature type="signal peptide" evidence="2">
    <location>
        <begin position="1"/>
        <end position="18"/>
    </location>
</feature>
<proteinExistence type="predicted"/>
<keyword evidence="1" id="KW-0472">Membrane</keyword>
<dbReference type="KEGG" id="crq:GCK72_016810"/>
<dbReference type="Pfam" id="PF01705">
    <property type="entry name" value="CX"/>
    <property type="match status" value="1"/>
</dbReference>
<feature type="chain" id="PRO_5025435674" description="CX domain-containing protein" evidence="2">
    <location>
        <begin position="19"/>
        <end position="232"/>
    </location>
</feature>
<dbReference type="PANTHER" id="PTHR47520">
    <property type="entry name" value="CX DOMAIN-CONTAINING PROTEIN-RELATED"/>
    <property type="match status" value="1"/>
</dbReference>
<protein>
    <recommendedName>
        <fullName evidence="3">CX domain-containing protein</fullName>
    </recommendedName>
</protein>
<sequence>MLIAFFISIALFIVVVESDNVTITRTYHSYDSDETYQRFIQTIYKENAAVYFDSFEYDYDIHYKIRHEHPLEFEKYKYYWSENHEELKEYRHLCEYYFSGHDSLELFRTHYPNNTQPKSFFFHCSFPYSCIGIECQIETRFVLGVIFVLGLILSLYFARKCIMKEIKQMEKIRDQCTRPQYPRGPRFMPPMTPLEAPPPSYNVVFSSTSPPSYESVVRDKVTYTLPSYSSVA</sequence>
<dbReference type="InterPro" id="IPR002619">
    <property type="entry name" value="CX"/>
</dbReference>
<keyword evidence="1" id="KW-0812">Transmembrane</keyword>
<dbReference type="AlphaFoldDB" id="A0A6A5G636"/>
<dbReference type="Proteomes" id="UP000483820">
    <property type="component" value="Chromosome V"/>
</dbReference>
<dbReference type="RefSeq" id="XP_003101693.2">
    <property type="nucleotide sequence ID" value="XM_003101645.2"/>
</dbReference>
<name>A0A6A5G636_CAERE</name>
<evidence type="ECO:0000313" key="4">
    <source>
        <dbReference type="EMBL" id="KAF1750263.1"/>
    </source>
</evidence>
<dbReference type="CTD" id="9819047"/>
<keyword evidence="1" id="KW-1133">Transmembrane helix</keyword>
<evidence type="ECO:0000256" key="1">
    <source>
        <dbReference type="SAM" id="Phobius"/>
    </source>
</evidence>